<dbReference type="EMBL" id="JBHSZH010000001">
    <property type="protein sequence ID" value="MFC7078850.1"/>
    <property type="molecule type" value="Genomic_DNA"/>
</dbReference>
<dbReference type="AlphaFoldDB" id="A0ABD5WHD0"/>
<evidence type="ECO:0000313" key="1">
    <source>
        <dbReference type="EMBL" id="MFC7078850.1"/>
    </source>
</evidence>
<comment type="caution">
    <text evidence="1">The sequence shown here is derived from an EMBL/GenBank/DDBJ whole genome shotgun (WGS) entry which is preliminary data.</text>
</comment>
<gene>
    <name evidence="1" type="ORF">ACFQJ6_00585</name>
</gene>
<keyword evidence="2" id="KW-1185">Reference proteome</keyword>
<dbReference type="SUPFAM" id="SSF51679">
    <property type="entry name" value="Bacterial luciferase-like"/>
    <property type="match status" value="1"/>
</dbReference>
<dbReference type="InterPro" id="IPR036661">
    <property type="entry name" value="Luciferase-like_sf"/>
</dbReference>
<name>A0ABD5WHD0_9EURY</name>
<organism evidence="1 2">
    <name type="scientific">Halorussus caseinilyticus</name>
    <dbReference type="NCBI Taxonomy" id="3034025"/>
    <lineage>
        <taxon>Archaea</taxon>
        <taxon>Methanobacteriati</taxon>
        <taxon>Methanobacteriota</taxon>
        <taxon>Stenosarchaea group</taxon>
        <taxon>Halobacteria</taxon>
        <taxon>Halobacteriales</taxon>
        <taxon>Haladaptataceae</taxon>
        <taxon>Halorussus</taxon>
    </lineage>
</organism>
<proteinExistence type="predicted"/>
<sequence length="91" mass="10831">MRDGYFYIQRRYAEIFSGEEVEELDDERKRELKDQAIFGTPEQVIDQLETYRDALGNDVHFVFRTYHPGIGTDRMVECVERLGEEVVPHFE</sequence>
<reference evidence="1 2" key="1">
    <citation type="journal article" date="2019" name="Int. J. Syst. Evol. Microbiol.">
        <title>The Global Catalogue of Microorganisms (GCM) 10K type strain sequencing project: providing services to taxonomists for standard genome sequencing and annotation.</title>
        <authorList>
            <consortium name="The Broad Institute Genomics Platform"/>
            <consortium name="The Broad Institute Genome Sequencing Center for Infectious Disease"/>
            <person name="Wu L."/>
            <person name="Ma J."/>
        </authorList>
    </citation>
    <scope>NUCLEOTIDE SEQUENCE [LARGE SCALE GENOMIC DNA]</scope>
    <source>
        <strain evidence="1 2">DT72</strain>
    </source>
</reference>
<evidence type="ECO:0008006" key="3">
    <source>
        <dbReference type="Google" id="ProtNLM"/>
    </source>
</evidence>
<dbReference type="Proteomes" id="UP001596407">
    <property type="component" value="Unassembled WGS sequence"/>
</dbReference>
<dbReference type="Gene3D" id="3.20.20.30">
    <property type="entry name" value="Luciferase-like domain"/>
    <property type="match status" value="1"/>
</dbReference>
<evidence type="ECO:0000313" key="2">
    <source>
        <dbReference type="Proteomes" id="UP001596407"/>
    </source>
</evidence>
<protein>
    <recommendedName>
        <fullName evidence="3">LLM class flavin-dependent oxidoreductase</fullName>
    </recommendedName>
</protein>
<accession>A0ABD5WHD0</accession>